<organism evidence="1 2">
    <name type="scientific">Streblomastix strix</name>
    <dbReference type="NCBI Taxonomy" id="222440"/>
    <lineage>
        <taxon>Eukaryota</taxon>
        <taxon>Metamonada</taxon>
        <taxon>Preaxostyla</taxon>
        <taxon>Oxymonadida</taxon>
        <taxon>Streblomastigidae</taxon>
        <taxon>Streblomastix</taxon>
    </lineage>
</organism>
<dbReference type="Proteomes" id="UP000324800">
    <property type="component" value="Unassembled WGS sequence"/>
</dbReference>
<dbReference type="EMBL" id="SNRW01037898">
    <property type="protein sequence ID" value="KAA6353551.1"/>
    <property type="molecule type" value="Genomic_DNA"/>
</dbReference>
<gene>
    <name evidence="1" type="ORF">EZS28_050923</name>
</gene>
<accession>A0A5J4T765</accession>
<proteinExistence type="predicted"/>
<reference evidence="1 2" key="1">
    <citation type="submission" date="2019-03" db="EMBL/GenBank/DDBJ databases">
        <title>Single cell metagenomics reveals metabolic interactions within the superorganism composed of flagellate Streblomastix strix and complex community of Bacteroidetes bacteria on its surface.</title>
        <authorList>
            <person name="Treitli S.C."/>
            <person name="Kolisko M."/>
            <person name="Husnik F."/>
            <person name="Keeling P."/>
            <person name="Hampl V."/>
        </authorList>
    </citation>
    <scope>NUCLEOTIDE SEQUENCE [LARGE SCALE GENOMIC DNA]</scope>
    <source>
        <strain evidence="1">ST1C</strain>
    </source>
</reference>
<comment type="caution">
    <text evidence="1">The sequence shown here is derived from an EMBL/GenBank/DDBJ whole genome shotgun (WGS) entry which is preliminary data.</text>
</comment>
<evidence type="ECO:0000313" key="2">
    <source>
        <dbReference type="Proteomes" id="UP000324800"/>
    </source>
</evidence>
<sequence>MTQFDVPTQINHLSKSGVSQAYVPPTEVKSLHQTSKDNNNWKGTSILDVPTSVNHQSNTQASQSQETTLWISSNIFNISNPNFKQFQEQVTQMPYHIPIKIFPLFPNKDQQVAKLQTQDKESFNSQQIIGISTPITPTDPSKCNYPIGGRLIHFQEEWKKLGAQDLISRGISAKWILPSSIEYLMTVRRVPDQRRELQCGKQLETLIEKELQNKIIEEVKENQIK</sequence>
<evidence type="ECO:0000313" key="1">
    <source>
        <dbReference type="EMBL" id="KAA6353551.1"/>
    </source>
</evidence>
<dbReference type="AlphaFoldDB" id="A0A5J4T765"/>
<protein>
    <submittedName>
        <fullName evidence="1">Uncharacterized protein</fullName>
    </submittedName>
</protein>
<name>A0A5J4T765_9EUKA</name>